<keyword evidence="3" id="KW-1185">Reference proteome</keyword>
<accession>A0A4R1PVE9</accession>
<dbReference type="InterPro" id="IPR006674">
    <property type="entry name" value="HD_domain"/>
</dbReference>
<sequence>MNRLFDIQVRLLEIINGLENSTSRDHSLDWERVHLVSCAKIGGLLAEIRGRDPELAAIACAIHDYGRMLTGKQKNHAEDGYEPVKVLLAAIGHFNQQEITMLADSVRHHSSKEKVGTWLEEIVKDADVLDCYQYGMPLEREEQRVRLGIVRKELLGK</sequence>
<evidence type="ECO:0000313" key="2">
    <source>
        <dbReference type="EMBL" id="TCL35283.1"/>
    </source>
</evidence>
<name>A0A4R1PVE9_9FIRM</name>
<dbReference type="EMBL" id="SLUI01000013">
    <property type="protein sequence ID" value="TCL35283.1"/>
    <property type="molecule type" value="Genomic_DNA"/>
</dbReference>
<evidence type="ECO:0000313" key="3">
    <source>
        <dbReference type="Proteomes" id="UP000295063"/>
    </source>
</evidence>
<dbReference type="InterPro" id="IPR003607">
    <property type="entry name" value="HD/PDEase_dom"/>
</dbReference>
<dbReference type="Proteomes" id="UP000295063">
    <property type="component" value="Unassembled WGS sequence"/>
</dbReference>
<comment type="caution">
    <text evidence="2">The sequence shown here is derived from an EMBL/GenBank/DDBJ whole genome shotgun (WGS) entry which is preliminary data.</text>
</comment>
<dbReference type="OrthoDB" id="1680582at2"/>
<dbReference type="RefSeq" id="WP_132082691.1">
    <property type="nucleotide sequence ID" value="NZ_SLUI01000013.1"/>
</dbReference>
<dbReference type="Gene3D" id="1.10.3210.10">
    <property type="entry name" value="Hypothetical protein af1432"/>
    <property type="match status" value="1"/>
</dbReference>
<feature type="domain" description="HD" evidence="1">
    <location>
        <begin position="34"/>
        <end position="130"/>
    </location>
</feature>
<reference evidence="2 3" key="1">
    <citation type="submission" date="2019-03" db="EMBL/GenBank/DDBJ databases">
        <title>Genomic Encyclopedia of Type Strains, Phase IV (KMG-IV): sequencing the most valuable type-strain genomes for metagenomic binning, comparative biology and taxonomic classification.</title>
        <authorList>
            <person name="Goeker M."/>
        </authorList>
    </citation>
    <scope>NUCLEOTIDE SEQUENCE [LARGE SCALE GENOMIC DNA]</scope>
    <source>
        <strain evidence="2 3">DSM 15969</strain>
    </source>
</reference>
<gene>
    <name evidence="2" type="ORF">EV210_113126</name>
</gene>
<protein>
    <recommendedName>
        <fullName evidence="1">HD domain-containing protein</fullName>
    </recommendedName>
</protein>
<dbReference type="AlphaFoldDB" id="A0A4R1PVE9"/>
<organism evidence="2 3">
    <name type="scientific">Anaerospora hongkongensis</name>
    <dbReference type="NCBI Taxonomy" id="244830"/>
    <lineage>
        <taxon>Bacteria</taxon>
        <taxon>Bacillati</taxon>
        <taxon>Bacillota</taxon>
        <taxon>Negativicutes</taxon>
        <taxon>Selenomonadales</taxon>
        <taxon>Sporomusaceae</taxon>
        <taxon>Anaerospora</taxon>
    </lineage>
</organism>
<evidence type="ECO:0000259" key="1">
    <source>
        <dbReference type="Pfam" id="PF01966"/>
    </source>
</evidence>
<proteinExistence type="predicted"/>
<dbReference type="SUPFAM" id="SSF109604">
    <property type="entry name" value="HD-domain/PDEase-like"/>
    <property type="match status" value="1"/>
</dbReference>
<dbReference type="CDD" id="cd00077">
    <property type="entry name" value="HDc"/>
    <property type="match status" value="1"/>
</dbReference>
<dbReference type="Pfam" id="PF01966">
    <property type="entry name" value="HD"/>
    <property type="match status" value="1"/>
</dbReference>